<keyword evidence="2" id="KW-1185">Reference proteome</keyword>
<reference evidence="1" key="1">
    <citation type="submission" date="2023-06" db="EMBL/GenBank/DDBJ databases">
        <title>Genome-scale phylogeny and comparative genomics of the fungal order Sordariales.</title>
        <authorList>
            <consortium name="Lawrence Berkeley National Laboratory"/>
            <person name="Hensen N."/>
            <person name="Bonometti L."/>
            <person name="Westerberg I."/>
            <person name="Brannstrom I.O."/>
            <person name="Guillou S."/>
            <person name="Cros-Aarteil S."/>
            <person name="Calhoun S."/>
            <person name="Haridas S."/>
            <person name="Kuo A."/>
            <person name="Mondo S."/>
            <person name="Pangilinan J."/>
            <person name="Riley R."/>
            <person name="LaButti K."/>
            <person name="Andreopoulos B."/>
            <person name="Lipzen A."/>
            <person name="Chen C."/>
            <person name="Yanf M."/>
            <person name="Daum C."/>
            <person name="Ng V."/>
            <person name="Clum A."/>
            <person name="Steindorff A."/>
            <person name="Ohm R."/>
            <person name="Martin F."/>
            <person name="Silar P."/>
            <person name="Natvig D."/>
            <person name="Lalanne C."/>
            <person name="Gautier V."/>
            <person name="Ament-velasquez S.L."/>
            <person name="Kruys A."/>
            <person name="Hutchinson M.I."/>
            <person name="Powell A.J."/>
            <person name="Barry K."/>
            <person name="Miller A.N."/>
            <person name="Grigoriev I.V."/>
            <person name="Debuchy R."/>
            <person name="Gladieux P."/>
            <person name="Thoren M.H."/>
            <person name="Johannesson H."/>
        </authorList>
    </citation>
    <scope>NUCLEOTIDE SEQUENCE</scope>
    <source>
        <strain evidence="1">SMH2392-1A</strain>
    </source>
</reference>
<dbReference type="GeneID" id="85320889"/>
<accession>A0AA40E1V9</accession>
<dbReference type="Proteomes" id="UP001172101">
    <property type="component" value="Unassembled WGS sequence"/>
</dbReference>
<evidence type="ECO:0000313" key="1">
    <source>
        <dbReference type="EMBL" id="KAK0721897.1"/>
    </source>
</evidence>
<dbReference type="RefSeq" id="XP_060297821.1">
    <property type="nucleotide sequence ID" value="XM_060437619.1"/>
</dbReference>
<organism evidence="1 2">
    <name type="scientific">Lasiosphaeria miniovina</name>
    <dbReference type="NCBI Taxonomy" id="1954250"/>
    <lineage>
        <taxon>Eukaryota</taxon>
        <taxon>Fungi</taxon>
        <taxon>Dikarya</taxon>
        <taxon>Ascomycota</taxon>
        <taxon>Pezizomycotina</taxon>
        <taxon>Sordariomycetes</taxon>
        <taxon>Sordariomycetidae</taxon>
        <taxon>Sordariales</taxon>
        <taxon>Lasiosphaeriaceae</taxon>
        <taxon>Lasiosphaeria</taxon>
    </lineage>
</organism>
<sequence>MITIHQDAECMANILPAVPVRAEKRFFAFQDAISAPAALSLSQTGTLTLVIEQDGVPVSHNFSKQLGILNFVTAFDARQGEGGNLSIAIAADSGDGGSSSLHLICDVAPGQLVDLDPQSDAIQSAVGVSYVHDVFILVNGNSLSCSWPSNLATKSPKKSSLALSTSSNRVVEMSSFLDTTWKLATNPQKLIAVTFGTCRIGQGAFVLYQTPSGAVKLQFRTFCGKGFQAEPRCPSGATCLTSFVHPKTGYSVLLVGGTTVTSFTTQQYTSATSAGTTIIGASQTTPLKSMHASAAGSSVNIWYTTAEDSAYNYMADADTLASGSLVPILAAGHGCRMSGLVTAKPSASSSASGADSTVLVKTVLFADHSSDSLRLMQQASDTHLWRARPFYAASAAENFTVRGYTTRVEAVSDDSDERATIPGCQLHVVCSGYLRAIVNGKVATFSRGGDWYDADQAGALTIISEATDIASSIIHVDGFRPGPGTPPDRAETEPVFSVGTVDPTSKTLDRLREITTGKQLLEARLKTRDYLVQPGSITSDVAEKAARAISLFLEQVDGKTAHFSILDKLDLTSWVPFAWVEEKATEAANLVVDRVGEYDGVSFVVSIAEDTYSFVANTLETAKKGMSWVLSKIGVGIEKLIEFAGFVFNWPDVLNTVDNFAAYFNSSVDYCTERVDSLNVDIKAWLQQVRAAIKADRPSLEPFNNGKREIENSPVNEESHRIVFSVPFNWSSYQMMHGIVFASAATDEPTSKTPISILKHHSCQDSVLSDLWQLLVDQFQTVATLIENLADGLYQIFSSNNWTLEDVVSKITDDILNAALSSLENVVNAVLKTVSRIFGLFRQLANTEMEFPVITALWKFISGDRPLTLLNFFALILAIPTTVIYKLVMGKAPPLLAGRLTKNTLAKYIDGADISEDPTLGADMNQFAPAAVVVVQFVALQLWTINTALRYAQGSGTSTASPGKRVVISPSFALQSPSLHNQVLNKVQEMLDGSMLDLIEIFLRLPTNRHDRMDYLRWFVSTLEFIHSSHSSSLPSLRSIGGCLQ</sequence>
<name>A0AA40E1V9_9PEZI</name>
<protein>
    <submittedName>
        <fullName evidence="1">Uncharacterized protein</fullName>
    </submittedName>
</protein>
<evidence type="ECO:0000313" key="2">
    <source>
        <dbReference type="Proteomes" id="UP001172101"/>
    </source>
</evidence>
<comment type="caution">
    <text evidence="1">The sequence shown here is derived from an EMBL/GenBank/DDBJ whole genome shotgun (WGS) entry which is preliminary data.</text>
</comment>
<dbReference type="AlphaFoldDB" id="A0AA40E1V9"/>
<gene>
    <name evidence="1" type="ORF">B0T26DRAFT_644314</name>
</gene>
<dbReference type="EMBL" id="JAUIRO010000003">
    <property type="protein sequence ID" value="KAK0721897.1"/>
    <property type="molecule type" value="Genomic_DNA"/>
</dbReference>
<proteinExistence type="predicted"/>